<feature type="coiled-coil region" evidence="1">
    <location>
        <begin position="46"/>
        <end position="80"/>
    </location>
</feature>
<dbReference type="Proteomes" id="UP000019249">
    <property type="component" value="Unassembled WGS sequence"/>
</dbReference>
<dbReference type="RefSeq" id="WP_036098438.1">
    <property type="nucleotide sequence ID" value="NZ_AODF01000042.1"/>
</dbReference>
<reference evidence="2 3" key="1">
    <citation type="journal article" date="2014" name="Int. J. Syst. Evol. Microbiol.">
        <title>Listeria floridensis sp. nov., Listeria aquatica sp. nov., Listeria cornellensis sp. nov., Listeria riparia sp. nov. and Listeria grandensis sp. nov., from agricultural and natural environments.</title>
        <authorList>
            <person name="den Bakker H.C."/>
            <person name="Warchocki S."/>
            <person name="Wright E.M."/>
            <person name="Allred A.F."/>
            <person name="Ahlstrom C."/>
            <person name="Manuel C.S."/>
            <person name="Stasiewicz M.J."/>
            <person name="Burrell A."/>
            <person name="Roof S."/>
            <person name="Strawn L."/>
            <person name="Fortes E.D."/>
            <person name="Nightingale K.K."/>
            <person name="Kephart D."/>
            <person name="Wiedmann M."/>
        </authorList>
    </citation>
    <scope>NUCLEOTIDE SEQUENCE [LARGE SCALE GENOMIC DNA]</scope>
    <source>
        <strain evidence="2 3">FSL S10-1187</strain>
    </source>
</reference>
<accession>A0ABN0RBW8</accession>
<keyword evidence="1" id="KW-0175">Coiled coil</keyword>
<comment type="caution">
    <text evidence="2">The sequence shown here is derived from an EMBL/GenBank/DDBJ whole genome shotgun (WGS) entry which is preliminary data.</text>
</comment>
<evidence type="ECO:0000313" key="3">
    <source>
        <dbReference type="Proteomes" id="UP000019249"/>
    </source>
</evidence>
<name>A0ABN0RBW8_9LIST</name>
<evidence type="ECO:0000256" key="1">
    <source>
        <dbReference type="SAM" id="Coils"/>
    </source>
</evidence>
<proteinExistence type="predicted"/>
<dbReference type="EMBL" id="AODF01000042">
    <property type="protein sequence ID" value="EUJ25791.1"/>
    <property type="molecule type" value="Genomic_DNA"/>
</dbReference>
<evidence type="ECO:0000313" key="2">
    <source>
        <dbReference type="EMBL" id="EUJ25791.1"/>
    </source>
</evidence>
<gene>
    <name evidence="2" type="ORF">MFLO_14772</name>
</gene>
<organism evidence="2 3">
    <name type="scientific">Listeria floridensis FSL S10-1187</name>
    <dbReference type="NCBI Taxonomy" id="1265817"/>
    <lineage>
        <taxon>Bacteria</taxon>
        <taxon>Bacillati</taxon>
        <taxon>Bacillota</taxon>
        <taxon>Bacilli</taxon>
        <taxon>Bacillales</taxon>
        <taxon>Listeriaceae</taxon>
        <taxon>Listeria</taxon>
    </lineage>
</organism>
<protein>
    <submittedName>
        <fullName evidence="2">Uncharacterized protein</fullName>
    </submittedName>
</protein>
<sequence>MNAFEPLSDEELLMLIIDGTLELTSNESPRLEQDFKDAVKSALEKLVLLDETIFELEGDIEALRQENKEYKKTFKKIGKLVSS</sequence>
<keyword evidence="3" id="KW-1185">Reference proteome</keyword>